<dbReference type="EMBL" id="JADIMU010000041">
    <property type="protein sequence ID" value="MBO8443355.1"/>
    <property type="molecule type" value="Genomic_DNA"/>
</dbReference>
<protein>
    <recommendedName>
        <fullName evidence="3">Helicase XPB/Ssl2 N-terminal domain-containing protein</fullName>
    </recommendedName>
</protein>
<accession>A0A9D9H6Y1</accession>
<reference evidence="1" key="2">
    <citation type="journal article" date="2021" name="PeerJ">
        <title>Extensive microbial diversity within the chicken gut microbiome revealed by metagenomics and culture.</title>
        <authorList>
            <person name="Gilroy R."/>
            <person name="Ravi A."/>
            <person name="Getino M."/>
            <person name="Pursley I."/>
            <person name="Horton D.L."/>
            <person name="Alikhan N.F."/>
            <person name="Baker D."/>
            <person name="Gharbi K."/>
            <person name="Hall N."/>
            <person name="Watson M."/>
            <person name="Adriaenssens E.M."/>
            <person name="Foster-Nyarko E."/>
            <person name="Jarju S."/>
            <person name="Secka A."/>
            <person name="Antonio M."/>
            <person name="Oren A."/>
            <person name="Chaudhuri R.R."/>
            <person name="La Ragione R."/>
            <person name="Hildebrand F."/>
            <person name="Pallen M.J."/>
        </authorList>
    </citation>
    <scope>NUCLEOTIDE SEQUENCE</scope>
    <source>
        <strain evidence="1">11167</strain>
    </source>
</reference>
<sequence>MMRPEEERFSHALECMDRQDLSDLGRLYTGQGSDAIRSLKHFFASQEVRRNLPSFTTKEEGRLLSMIALVQSVDRRRLFALLPTEEHVRLCRSLFKRLLLVEDGEGVHLNPILEWDGVLSMEGLQEKSKRRIRLKETVAALISLLCQGSWKSDGWLLRGLREALAPLCPLMSAQEVGILIERMLPALVRYGVIRLSGGRYRLSFTEARSLLSLDEAGLKALLVEDLVDEPALLAAIASRCTLASTLTLARLRWDAVDEEAISSLFFALASPSDDEGGMVVIQSDYTVRTPDSGTVLPFITQVHLVDSITTRELAGQCISRGLDLGLSKEEVLCALEGAPNQIRTFVEDIAGEKEATRIIEGIYFETDEDLCRIIAALPQMEKYIIKRITQHSFLLDPMGEEAWRGILADAGLVNLPPTVRGYEVERRLKAESLAIPAFPSVALPNLAEERSQWGRKEKDGLRKAINQLGQKEREDGLALLEHGYIVAESQVGHTPPLRRSLSPFDYRQKLKLLRQACEEEGSLWQLTVEGRSYSGCVVDITGNAESAYVVLCGKDGKTVTLPVGLTYSVREIPD</sequence>
<dbReference type="Proteomes" id="UP000823633">
    <property type="component" value="Unassembled WGS sequence"/>
</dbReference>
<name>A0A9D9H6Y1_9SPIR</name>
<evidence type="ECO:0000313" key="1">
    <source>
        <dbReference type="EMBL" id="MBO8443355.1"/>
    </source>
</evidence>
<dbReference type="AlphaFoldDB" id="A0A9D9H6Y1"/>
<proteinExistence type="predicted"/>
<evidence type="ECO:0008006" key="3">
    <source>
        <dbReference type="Google" id="ProtNLM"/>
    </source>
</evidence>
<comment type="caution">
    <text evidence="1">The sequence shown here is derived from an EMBL/GenBank/DDBJ whole genome shotgun (WGS) entry which is preliminary data.</text>
</comment>
<reference evidence="1" key="1">
    <citation type="submission" date="2020-10" db="EMBL/GenBank/DDBJ databases">
        <authorList>
            <person name="Gilroy R."/>
        </authorList>
    </citation>
    <scope>NUCLEOTIDE SEQUENCE</scope>
    <source>
        <strain evidence="1">11167</strain>
    </source>
</reference>
<organism evidence="1 2">
    <name type="scientific">Candidatus Aphodenecus pullistercoris</name>
    <dbReference type="NCBI Taxonomy" id="2840669"/>
    <lineage>
        <taxon>Bacteria</taxon>
        <taxon>Pseudomonadati</taxon>
        <taxon>Spirochaetota</taxon>
        <taxon>Spirochaetia</taxon>
        <taxon>Spirochaetales</taxon>
        <taxon>Candidatus Aphodenecus</taxon>
    </lineage>
</organism>
<gene>
    <name evidence="1" type="ORF">IAC42_06305</name>
</gene>
<evidence type="ECO:0000313" key="2">
    <source>
        <dbReference type="Proteomes" id="UP000823633"/>
    </source>
</evidence>